<keyword evidence="3" id="KW-0813">Transport</keyword>
<evidence type="ECO:0000256" key="6">
    <source>
        <dbReference type="ARBA" id="ARBA00022989"/>
    </source>
</evidence>
<feature type="transmembrane region" description="Helical" evidence="8">
    <location>
        <begin position="73"/>
        <end position="93"/>
    </location>
</feature>
<evidence type="ECO:0000256" key="3">
    <source>
        <dbReference type="ARBA" id="ARBA00022448"/>
    </source>
</evidence>
<evidence type="ECO:0000256" key="8">
    <source>
        <dbReference type="SAM" id="Phobius"/>
    </source>
</evidence>
<evidence type="ECO:0000256" key="7">
    <source>
        <dbReference type="ARBA" id="ARBA00023136"/>
    </source>
</evidence>
<dbReference type="PANTHER" id="PTHR34702:SF1">
    <property type="entry name" value="NA(+)_H(+) ANTIPORTER SUBUNIT F"/>
    <property type="match status" value="1"/>
</dbReference>
<feature type="transmembrane region" description="Helical" evidence="8">
    <location>
        <begin position="15"/>
        <end position="36"/>
    </location>
</feature>
<comment type="similarity">
    <text evidence="2">Belongs to the CPA3 antiporters (TC 2.A.63) subunit F family.</text>
</comment>
<reference evidence="10 12" key="1">
    <citation type="submission" date="2016-10" db="EMBL/GenBank/DDBJ databases">
        <authorList>
            <person name="Cai Z."/>
        </authorList>
    </citation>
    <scope>NUCLEOTIDE SEQUENCE [LARGE SCALE GENOMIC DNA]</scope>
    <source>
        <strain evidence="10 12">DSM 25227</strain>
    </source>
</reference>
<dbReference type="Proteomes" id="UP000251571">
    <property type="component" value="Unassembled WGS sequence"/>
</dbReference>
<dbReference type="InterPro" id="IPR007208">
    <property type="entry name" value="MrpF/PhaF-like"/>
</dbReference>
<proteinExistence type="inferred from homology"/>
<dbReference type="RefSeq" id="WP_245947680.1">
    <property type="nucleotide sequence ID" value="NZ_QGDJ01000017.1"/>
</dbReference>
<feature type="transmembrane region" description="Helical" evidence="8">
    <location>
        <begin position="48"/>
        <end position="67"/>
    </location>
</feature>
<dbReference type="AlphaFoldDB" id="A0A2Y9B3V9"/>
<keyword evidence="4" id="KW-1003">Cell membrane</keyword>
<dbReference type="Pfam" id="PF04066">
    <property type="entry name" value="MrpF_PhaF"/>
    <property type="match status" value="1"/>
</dbReference>
<dbReference type="EMBL" id="QGDJ01000017">
    <property type="protein sequence ID" value="PWJ12081.1"/>
    <property type="molecule type" value="Genomic_DNA"/>
</dbReference>
<evidence type="ECO:0000256" key="4">
    <source>
        <dbReference type="ARBA" id="ARBA00022475"/>
    </source>
</evidence>
<evidence type="ECO:0000313" key="9">
    <source>
        <dbReference type="EMBL" id="PWJ12081.1"/>
    </source>
</evidence>
<organism evidence="10 12">
    <name type="scientific">Jannaschia seohaensis</name>
    <dbReference type="NCBI Taxonomy" id="475081"/>
    <lineage>
        <taxon>Bacteria</taxon>
        <taxon>Pseudomonadati</taxon>
        <taxon>Pseudomonadota</taxon>
        <taxon>Alphaproteobacteria</taxon>
        <taxon>Rhodobacterales</taxon>
        <taxon>Roseobacteraceae</taxon>
        <taxon>Jannaschia</taxon>
    </lineage>
</organism>
<keyword evidence="7 8" id="KW-0472">Membrane</keyword>
<accession>A0A2Y9B3V9</accession>
<evidence type="ECO:0000313" key="12">
    <source>
        <dbReference type="Proteomes" id="UP000251571"/>
    </source>
</evidence>
<keyword evidence="6 8" id="KW-1133">Transmembrane helix</keyword>
<dbReference type="EMBL" id="UETC01000017">
    <property type="protein sequence ID" value="SSA51184.1"/>
    <property type="molecule type" value="Genomic_DNA"/>
</dbReference>
<sequence>MNETVTAPLSATMPILAFAVQVGFLMVMAGIVLAFVRLAKGPSLPDRVVALDTMTVLIVAFCGLFVFESGATAFLDVAVVLALVGFLATVALARFVERKADRADVDRVIQPPRPEPTPDIEELP</sequence>
<gene>
    <name evidence="9" type="ORF">BCF38_11712</name>
    <name evidence="10" type="ORF">SAMN05421539_11712</name>
</gene>
<name>A0A2Y9B3V9_9RHOB</name>
<evidence type="ECO:0000313" key="11">
    <source>
        <dbReference type="Proteomes" id="UP000245839"/>
    </source>
</evidence>
<evidence type="ECO:0000313" key="10">
    <source>
        <dbReference type="EMBL" id="SSA51184.1"/>
    </source>
</evidence>
<evidence type="ECO:0000256" key="2">
    <source>
        <dbReference type="ARBA" id="ARBA00009212"/>
    </source>
</evidence>
<evidence type="ECO:0000256" key="5">
    <source>
        <dbReference type="ARBA" id="ARBA00022692"/>
    </source>
</evidence>
<dbReference type="GO" id="GO:0005886">
    <property type="term" value="C:plasma membrane"/>
    <property type="evidence" value="ECO:0007669"/>
    <property type="project" value="UniProtKB-SubCell"/>
</dbReference>
<reference evidence="9 11" key="2">
    <citation type="submission" date="2018-03" db="EMBL/GenBank/DDBJ databases">
        <title>Genomic Encyclopedia of Archaeal and Bacterial Type Strains, Phase II (KMG-II): from individual species to whole genera.</title>
        <authorList>
            <person name="Goeker M."/>
        </authorList>
    </citation>
    <scope>NUCLEOTIDE SEQUENCE [LARGE SCALE GENOMIC DNA]</scope>
    <source>
        <strain evidence="9 11">DSM 25227</strain>
    </source>
</reference>
<evidence type="ECO:0000256" key="1">
    <source>
        <dbReference type="ARBA" id="ARBA00004651"/>
    </source>
</evidence>
<keyword evidence="5 8" id="KW-0812">Transmembrane</keyword>
<dbReference type="GO" id="GO:0015385">
    <property type="term" value="F:sodium:proton antiporter activity"/>
    <property type="evidence" value="ECO:0007669"/>
    <property type="project" value="TreeGrafter"/>
</dbReference>
<dbReference type="PANTHER" id="PTHR34702">
    <property type="entry name" value="NA(+)/H(+) ANTIPORTER SUBUNIT F1"/>
    <property type="match status" value="1"/>
</dbReference>
<comment type="subcellular location">
    <subcellularLocation>
        <location evidence="1">Cell membrane</location>
        <topology evidence="1">Multi-pass membrane protein</topology>
    </subcellularLocation>
</comment>
<dbReference type="Proteomes" id="UP000245839">
    <property type="component" value="Unassembled WGS sequence"/>
</dbReference>
<protein>
    <submittedName>
        <fullName evidence="10">Multicomponent Na+:H+ antiporter subunit F</fullName>
    </submittedName>
</protein>
<keyword evidence="11" id="KW-1185">Reference proteome</keyword>